<dbReference type="KEGG" id="rrd:RradSPS_0515"/>
<evidence type="ECO:0000313" key="2">
    <source>
        <dbReference type="EMBL" id="AHY45798.1"/>
    </source>
</evidence>
<dbReference type="Gene3D" id="3.40.30.10">
    <property type="entry name" value="Glutaredoxin"/>
    <property type="match status" value="1"/>
</dbReference>
<dbReference type="EMBL" id="JAWXXX010000001">
    <property type="protein sequence ID" value="MDX5893212.1"/>
    <property type="molecule type" value="Genomic_DNA"/>
</dbReference>
<accession>A0A023X0C9</accession>
<dbReference type="HOGENOM" id="CLU_1546481_0_0_11"/>
<dbReference type="GO" id="GO:0016491">
    <property type="term" value="F:oxidoreductase activity"/>
    <property type="evidence" value="ECO:0007669"/>
    <property type="project" value="InterPro"/>
</dbReference>
<reference evidence="3" key="2">
    <citation type="submission" date="2023-11" db="EMBL/GenBank/DDBJ databases">
        <title>MicrobeMod: A computational toolkit for identifying prokaryotic methylation and restriction-modification with nanopore sequencing.</title>
        <authorList>
            <person name="Crits-Christoph A."/>
            <person name="Kang S.C."/>
            <person name="Lee H."/>
            <person name="Ostrov N."/>
        </authorList>
    </citation>
    <scope>NUCLEOTIDE SEQUENCE</scope>
    <source>
        <strain evidence="3">ATCC 51242</strain>
    </source>
</reference>
<dbReference type="Proteomes" id="UP001281130">
    <property type="component" value="Unassembled WGS sequence"/>
</dbReference>
<name>A0A023X0C9_RUBRA</name>
<dbReference type="eggNOG" id="COG0526">
    <property type="taxonomic scope" value="Bacteria"/>
</dbReference>
<feature type="domain" description="Thioredoxin" evidence="1">
    <location>
        <begin position="39"/>
        <end position="169"/>
    </location>
</feature>
<dbReference type="PROSITE" id="PS51352">
    <property type="entry name" value="THIOREDOXIN_2"/>
    <property type="match status" value="1"/>
</dbReference>
<dbReference type="Pfam" id="PF00578">
    <property type="entry name" value="AhpC-TSA"/>
    <property type="match status" value="1"/>
</dbReference>
<sequence>MRRLILVAVLVLVAAVVYRSYGSAETGTGGTLTLPQPAPNVGAVAPSFELRSEEGRDFELSDEGIYVLAFWSTLNRQSNQSREGFERLASEFANDDVEFAAVYVNSAPNRESAHYEVLRDRSGALTQSYNIKRVPRLFLIEDGRVRLVQTGFYEEYDNELEAEIRAYLSEQEERAG</sequence>
<evidence type="ECO:0000313" key="4">
    <source>
        <dbReference type="Proteomes" id="UP000025229"/>
    </source>
</evidence>
<dbReference type="RefSeq" id="WP_038680487.1">
    <property type="nucleotide sequence ID" value="NZ_CP007514.1"/>
</dbReference>
<dbReference type="STRING" id="42256.RradSPS_0515"/>
<dbReference type="Proteomes" id="UP000025229">
    <property type="component" value="Chromosome"/>
</dbReference>
<evidence type="ECO:0000313" key="3">
    <source>
        <dbReference type="EMBL" id="MDX5893212.1"/>
    </source>
</evidence>
<dbReference type="InterPro" id="IPR036249">
    <property type="entry name" value="Thioredoxin-like_sf"/>
</dbReference>
<protein>
    <submittedName>
        <fullName evidence="2">AhpC/TSA family</fullName>
    </submittedName>
    <submittedName>
        <fullName evidence="3">Redoxin domain-containing protein</fullName>
    </submittedName>
</protein>
<dbReference type="SUPFAM" id="SSF52833">
    <property type="entry name" value="Thioredoxin-like"/>
    <property type="match status" value="1"/>
</dbReference>
<dbReference type="PANTHER" id="PTHR42852">
    <property type="entry name" value="THIOL:DISULFIDE INTERCHANGE PROTEIN DSBE"/>
    <property type="match status" value="1"/>
</dbReference>
<dbReference type="InterPro" id="IPR013766">
    <property type="entry name" value="Thioredoxin_domain"/>
</dbReference>
<dbReference type="PANTHER" id="PTHR42852:SF13">
    <property type="entry name" value="PROTEIN DIPZ"/>
    <property type="match status" value="1"/>
</dbReference>
<dbReference type="InterPro" id="IPR000866">
    <property type="entry name" value="AhpC/TSA"/>
</dbReference>
<dbReference type="GO" id="GO:0016209">
    <property type="term" value="F:antioxidant activity"/>
    <property type="evidence" value="ECO:0007669"/>
    <property type="project" value="InterPro"/>
</dbReference>
<dbReference type="AlphaFoldDB" id="A0A023X0C9"/>
<gene>
    <name evidence="2" type="ORF">RradSPS_0515</name>
    <name evidence="3" type="ORF">SIL72_04120</name>
</gene>
<organism evidence="2 4">
    <name type="scientific">Rubrobacter radiotolerans</name>
    <name type="common">Arthrobacter radiotolerans</name>
    <dbReference type="NCBI Taxonomy" id="42256"/>
    <lineage>
        <taxon>Bacteria</taxon>
        <taxon>Bacillati</taxon>
        <taxon>Actinomycetota</taxon>
        <taxon>Rubrobacteria</taxon>
        <taxon>Rubrobacterales</taxon>
        <taxon>Rubrobacteraceae</taxon>
        <taxon>Rubrobacter</taxon>
    </lineage>
</organism>
<dbReference type="PATRIC" id="fig|42256.3.peg.522"/>
<dbReference type="InterPro" id="IPR050553">
    <property type="entry name" value="Thioredoxin_ResA/DsbE_sf"/>
</dbReference>
<proteinExistence type="predicted"/>
<dbReference type="EMBL" id="CP007514">
    <property type="protein sequence ID" value="AHY45798.1"/>
    <property type="molecule type" value="Genomic_DNA"/>
</dbReference>
<keyword evidence="4" id="KW-1185">Reference proteome</keyword>
<reference evidence="2 4" key="1">
    <citation type="submission" date="2014-03" db="EMBL/GenBank/DDBJ databases">
        <title>Complete genome sequence of the Radio-Resistant Rubrobacter radiotolerans RSPS-4.</title>
        <authorList>
            <person name="Egas C.C."/>
            <person name="Barroso C.C."/>
            <person name="Froufe H.J.C."/>
            <person name="Pacheco J.J."/>
            <person name="Albuquerque L.L."/>
            <person name="da Costa M.M.S."/>
        </authorList>
    </citation>
    <scope>NUCLEOTIDE SEQUENCE [LARGE SCALE GENOMIC DNA]</scope>
    <source>
        <strain evidence="2 4">RSPS-4</strain>
    </source>
</reference>
<evidence type="ECO:0000259" key="1">
    <source>
        <dbReference type="PROSITE" id="PS51352"/>
    </source>
</evidence>